<proteinExistence type="predicted"/>
<comment type="caution">
    <text evidence="1">The sequence shown here is derived from an EMBL/GenBank/DDBJ whole genome shotgun (WGS) entry which is preliminary data.</text>
</comment>
<evidence type="ECO:0000313" key="2">
    <source>
        <dbReference type="Proteomes" id="UP000606786"/>
    </source>
</evidence>
<accession>A0A811V164</accession>
<dbReference type="AlphaFoldDB" id="A0A811V164"/>
<keyword evidence="2" id="KW-1185">Reference proteome</keyword>
<reference evidence="1" key="1">
    <citation type="submission" date="2020-11" db="EMBL/GenBank/DDBJ databases">
        <authorList>
            <person name="Whitehead M."/>
        </authorList>
    </citation>
    <scope>NUCLEOTIDE SEQUENCE</scope>
    <source>
        <strain evidence="1">EGII</strain>
    </source>
</reference>
<dbReference type="EMBL" id="CAJHJT010000034">
    <property type="protein sequence ID" value="CAD7005282.1"/>
    <property type="molecule type" value="Genomic_DNA"/>
</dbReference>
<sequence length="75" mass="8104">MAIYFGFMAIKTSTPPSIQQTKSAHRPIINPPKDSWQLNIQNTQFWFGESAGGGAGAGLSRKCMLTNSQSSTLIS</sequence>
<dbReference type="Proteomes" id="UP000606786">
    <property type="component" value="Unassembled WGS sequence"/>
</dbReference>
<evidence type="ECO:0000313" key="1">
    <source>
        <dbReference type="EMBL" id="CAD7005282.1"/>
    </source>
</evidence>
<protein>
    <submittedName>
        <fullName evidence="1">(Mediterranean fruit fly) hypothetical protein</fullName>
    </submittedName>
</protein>
<gene>
    <name evidence="1" type="ORF">CCAP1982_LOCUS13639</name>
</gene>
<name>A0A811V164_CERCA</name>
<organism evidence="1 2">
    <name type="scientific">Ceratitis capitata</name>
    <name type="common">Mediterranean fruit fly</name>
    <name type="synonym">Tephritis capitata</name>
    <dbReference type="NCBI Taxonomy" id="7213"/>
    <lineage>
        <taxon>Eukaryota</taxon>
        <taxon>Metazoa</taxon>
        <taxon>Ecdysozoa</taxon>
        <taxon>Arthropoda</taxon>
        <taxon>Hexapoda</taxon>
        <taxon>Insecta</taxon>
        <taxon>Pterygota</taxon>
        <taxon>Neoptera</taxon>
        <taxon>Endopterygota</taxon>
        <taxon>Diptera</taxon>
        <taxon>Brachycera</taxon>
        <taxon>Muscomorpha</taxon>
        <taxon>Tephritoidea</taxon>
        <taxon>Tephritidae</taxon>
        <taxon>Ceratitis</taxon>
        <taxon>Ceratitis</taxon>
    </lineage>
</organism>